<evidence type="ECO:0000313" key="2">
    <source>
        <dbReference type="EMBL" id="KAK2097657.1"/>
    </source>
</evidence>
<reference evidence="2 3" key="1">
    <citation type="submission" date="2023-05" db="EMBL/GenBank/DDBJ databases">
        <title>B98-5 Cell Line De Novo Hybrid Assembly: An Optical Mapping Approach.</title>
        <authorList>
            <person name="Kananen K."/>
            <person name="Auerbach J.A."/>
            <person name="Kautto E."/>
            <person name="Blachly J.S."/>
        </authorList>
    </citation>
    <scope>NUCLEOTIDE SEQUENCE [LARGE SCALE GENOMIC DNA]</scope>
    <source>
        <strain evidence="2">B95-8</strain>
        <tissue evidence="2">Cell line</tissue>
    </source>
</reference>
<keyword evidence="3" id="KW-1185">Reference proteome</keyword>
<organism evidence="2 3">
    <name type="scientific">Saguinus oedipus</name>
    <name type="common">Cotton-top tamarin</name>
    <name type="synonym">Oedipomidas oedipus</name>
    <dbReference type="NCBI Taxonomy" id="9490"/>
    <lineage>
        <taxon>Eukaryota</taxon>
        <taxon>Metazoa</taxon>
        <taxon>Chordata</taxon>
        <taxon>Craniata</taxon>
        <taxon>Vertebrata</taxon>
        <taxon>Euteleostomi</taxon>
        <taxon>Mammalia</taxon>
        <taxon>Eutheria</taxon>
        <taxon>Euarchontoglires</taxon>
        <taxon>Primates</taxon>
        <taxon>Haplorrhini</taxon>
        <taxon>Platyrrhini</taxon>
        <taxon>Cebidae</taxon>
        <taxon>Callitrichinae</taxon>
        <taxon>Saguinus</taxon>
    </lineage>
</organism>
<gene>
    <name evidence="2" type="ORF">P7K49_023108</name>
</gene>
<comment type="caution">
    <text evidence="2">The sequence shown here is derived from an EMBL/GenBank/DDBJ whole genome shotgun (WGS) entry which is preliminary data.</text>
</comment>
<name>A0ABQ9UN07_SAGOE</name>
<accession>A0ABQ9UN07</accession>
<evidence type="ECO:0000313" key="3">
    <source>
        <dbReference type="Proteomes" id="UP001266305"/>
    </source>
</evidence>
<dbReference type="EMBL" id="JASSZA010000011">
    <property type="protein sequence ID" value="KAK2097657.1"/>
    <property type="molecule type" value="Genomic_DNA"/>
</dbReference>
<sequence>MGTTPPDLKLVLPQRWARWFGSWRRLLPARRGLRASVGTDSRRGRLCGEGLEVGVRRCRETLLCDPSLAGVVDVIATGLGTFLTEVARASRRGGLVWGRSRASLGSPGGCGSGRSRLTQTVSRTGAETP</sequence>
<protein>
    <submittedName>
        <fullName evidence="2">Uncharacterized protein</fullName>
    </submittedName>
</protein>
<feature type="region of interest" description="Disordered" evidence="1">
    <location>
        <begin position="101"/>
        <end position="129"/>
    </location>
</feature>
<proteinExistence type="predicted"/>
<feature type="compositionally biased region" description="Polar residues" evidence="1">
    <location>
        <begin position="118"/>
        <end position="129"/>
    </location>
</feature>
<dbReference type="Proteomes" id="UP001266305">
    <property type="component" value="Unassembled WGS sequence"/>
</dbReference>
<evidence type="ECO:0000256" key="1">
    <source>
        <dbReference type="SAM" id="MobiDB-lite"/>
    </source>
</evidence>